<organism evidence="1 2">
    <name type="scientific">Cesiribacter andamanensis AMV16</name>
    <dbReference type="NCBI Taxonomy" id="1279009"/>
    <lineage>
        <taxon>Bacteria</taxon>
        <taxon>Pseudomonadati</taxon>
        <taxon>Bacteroidota</taxon>
        <taxon>Cytophagia</taxon>
        <taxon>Cytophagales</taxon>
        <taxon>Cesiribacteraceae</taxon>
        <taxon>Cesiribacter</taxon>
    </lineage>
</organism>
<dbReference type="Proteomes" id="UP000011910">
    <property type="component" value="Unassembled WGS sequence"/>
</dbReference>
<proteinExistence type="predicted"/>
<evidence type="ECO:0000313" key="1">
    <source>
        <dbReference type="EMBL" id="EMR01486.1"/>
    </source>
</evidence>
<keyword evidence="2" id="KW-1185">Reference proteome</keyword>
<sequence>MEEVKVHHASLMTGYAHTFVLGKFYLMTSLALGPELQRRSLLGESQLEIDQWTTEGRLQLQAAFGYDDHKYFWNIAYNSQRQQYELAGLGVSVNTNGVRLLVGRRFAEFGLLRKIRTTGLYQRLRPNDTPAADLDAQ</sequence>
<comment type="caution">
    <text evidence="1">The sequence shown here is derived from an EMBL/GenBank/DDBJ whole genome shotgun (WGS) entry which is preliminary data.</text>
</comment>
<dbReference type="AlphaFoldDB" id="M7N2N9"/>
<reference evidence="1 2" key="1">
    <citation type="journal article" date="2013" name="Genome Announc.">
        <title>Draft Genome Sequence of Cesiribacter andamanensis Strain AMV16T, Isolated from a Soil Sample from a Mud Volcano in the Andaman Islands, India.</title>
        <authorList>
            <person name="Shivaji S."/>
            <person name="Ara S."/>
            <person name="Begum Z."/>
            <person name="Srinivas T.N."/>
            <person name="Singh A."/>
            <person name="Kumar Pinnaka A."/>
        </authorList>
    </citation>
    <scope>NUCLEOTIDE SEQUENCE [LARGE SCALE GENOMIC DNA]</scope>
    <source>
        <strain evidence="1 2">AMV16</strain>
    </source>
</reference>
<name>M7N2N9_9BACT</name>
<accession>M7N2N9</accession>
<evidence type="ECO:0000313" key="2">
    <source>
        <dbReference type="Proteomes" id="UP000011910"/>
    </source>
</evidence>
<protein>
    <submittedName>
        <fullName evidence="1">Uncharacterized protein</fullName>
    </submittedName>
</protein>
<dbReference type="EMBL" id="AODQ01000112">
    <property type="protein sequence ID" value="EMR01486.1"/>
    <property type="molecule type" value="Genomic_DNA"/>
</dbReference>
<gene>
    <name evidence="1" type="ORF">ADICEAN_03395</name>
</gene>